<reference evidence="3 4" key="1">
    <citation type="submission" date="2017-06" db="EMBL/GenBank/DDBJ databases">
        <title>Aedes aegypti genome working group (AGWG) sequencing and assembly.</title>
        <authorList>
            <consortium name="Aedes aegypti Genome Working Group (AGWG)"/>
            <person name="Matthews B.J."/>
        </authorList>
    </citation>
    <scope>NUCLEOTIDE SEQUENCE [LARGE SCALE GENOMIC DNA]</scope>
    <source>
        <strain evidence="3 4">LVP_AGWG</strain>
    </source>
</reference>
<evidence type="ECO:0000313" key="3">
    <source>
        <dbReference type="EnsemblMetazoa" id="AAEL019630-PA"/>
    </source>
</evidence>
<dbReference type="SUPFAM" id="SSF46689">
    <property type="entry name" value="Homeodomain-like"/>
    <property type="match status" value="2"/>
</dbReference>
<organism evidence="3 4">
    <name type="scientific">Aedes aegypti</name>
    <name type="common">Yellowfever mosquito</name>
    <name type="synonym">Culex aegypti</name>
    <dbReference type="NCBI Taxonomy" id="7159"/>
    <lineage>
        <taxon>Eukaryota</taxon>
        <taxon>Metazoa</taxon>
        <taxon>Ecdysozoa</taxon>
        <taxon>Arthropoda</taxon>
        <taxon>Hexapoda</taxon>
        <taxon>Insecta</taxon>
        <taxon>Pterygota</taxon>
        <taxon>Neoptera</taxon>
        <taxon>Endopterygota</taxon>
        <taxon>Diptera</taxon>
        <taxon>Nematocera</taxon>
        <taxon>Culicoidea</taxon>
        <taxon>Culicidae</taxon>
        <taxon>Culicinae</taxon>
        <taxon>Aedini</taxon>
        <taxon>Aedes</taxon>
        <taxon>Stegomyia</taxon>
    </lineage>
</organism>
<evidence type="ECO:0000259" key="2">
    <source>
        <dbReference type="PROSITE" id="PS00028"/>
    </source>
</evidence>
<dbReference type="EnsemblMetazoa" id="AAEL019630-RA">
    <property type="protein sequence ID" value="AAEL019630-PA"/>
    <property type="gene ID" value="AAEL019630"/>
</dbReference>
<gene>
    <name evidence="3" type="primary">5566712</name>
</gene>
<evidence type="ECO:0000313" key="4">
    <source>
        <dbReference type="Proteomes" id="UP000008820"/>
    </source>
</evidence>
<sequence length="705" mass="80563">MAYNCTVCVFRGSIKSGGYQCVYCGNSLTDAGPSNSVGEKAASENELPRSGSEKWIFRCTFCNQDYVNREGLWNHLDCHDIADVGKSLHCKEIIVCYDLHECLICNDKRGYSEDIFSVHIQEAHNGFYFRCSSCNEQFRSEEQKSEHVSNRCKVACGPNMDTAVNDDSRQHANVTSQSEVSTNGNILPVDGESTAQLPKHLRPRIPHPNKARRRPKRLTIAADTGAQHFITSFEMFCRRRSAIAEQLENIIAKTEDKKINWEEVISSIVTGQISLSEASDHYSIPHSTLKERILGTGDPSDLLHTTPLSPDEEEKILKFCTGAPVEYTQRKAVIQPLETVWTFLKRFQSFRQKSDQFCFGGLLFFRWWWAFCRKHDIDCGPPKLATSDDSDNLNEAIPSADDVKIAELQMVISVVVTGRLTVAEASSRYGIPYVTLYNSVLGHQNRMGVLQKITLSREEEDQIMKYCVKPLPGRKAKKGITQPLEKIWEFLNCLKSFHEKADEFRFGEVSFYRWWWAFCRHHNIDVHPSKHVTRVNSESPSVDVATTLDDSETPIVDDGTNRVNEDDSTIPSWTRMAELKEAIFDIVTGQLSFPEASSQYNLSEHTLYSRILGQTDRMAVLQEVSLSIEEEDKILRLCTTIPPECTAKRIITQPLETIWDFMHHLGDFREKADQFRFGGIAFYRWFWAFCQKHNVDERLPKQETN</sequence>
<dbReference type="InterPro" id="IPR009057">
    <property type="entry name" value="Homeodomain-like_sf"/>
</dbReference>
<dbReference type="InterPro" id="IPR007889">
    <property type="entry name" value="HTH_Psq"/>
</dbReference>
<reference evidence="3" key="2">
    <citation type="submission" date="2022-10" db="UniProtKB">
        <authorList>
            <consortium name="EnsemblMetazoa"/>
        </authorList>
    </citation>
    <scope>IDENTIFICATION</scope>
    <source>
        <strain evidence="3">LVP_AGWG</strain>
    </source>
</reference>
<dbReference type="InterPro" id="IPR013087">
    <property type="entry name" value="Znf_C2H2_type"/>
</dbReference>
<comment type="subcellular location">
    <subcellularLocation>
        <location evidence="1">Nucleus</location>
    </subcellularLocation>
</comment>
<evidence type="ECO:0000256" key="1">
    <source>
        <dbReference type="ARBA" id="ARBA00004123"/>
    </source>
</evidence>
<feature type="domain" description="C2H2-type" evidence="2">
    <location>
        <begin position="59"/>
        <end position="79"/>
    </location>
</feature>
<protein>
    <recommendedName>
        <fullName evidence="2">C2H2-type domain-containing protein</fullName>
    </recommendedName>
</protein>
<name>A0A903V5N6_AEDAE</name>
<keyword evidence="4" id="KW-1185">Reference proteome</keyword>
<dbReference type="GO" id="GO:0005634">
    <property type="term" value="C:nucleus"/>
    <property type="evidence" value="ECO:0007669"/>
    <property type="project" value="UniProtKB-SubCell"/>
</dbReference>
<accession>A0A903V5N6</accession>
<dbReference type="GO" id="GO:0003677">
    <property type="term" value="F:DNA binding"/>
    <property type="evidence" value="ECO:0007669"/>
    <property type="project" value="InterPro"/>
</dbReference>
<proteinExistence type="predicted"/>
<dbReference type="Gene3D" id="1.10.10.60">
    <property type="entry name" value="Homeodomain-like"/>
    <property type="match status" value="1"/>
</dbReference>
<dbReference type="AlphaFoldDB" id="A0A903V5N6"/>
<dbReference type="PROSITE" id="PS00028">
    <property type="entry name" value="ZINC_FINGER_C2H2_1"/>
    <property type="match status" value="1"/>
</dbReference>
<dbReference type="Proteomes" id="UP000008820">
    <property type="component" value="Chromosome 3"/>
</dbReference>
<dbReference type="SMART" id="SM00355">
    <property type="entry name" value="ZnF_C2H2"/>
    <property type="match status" value="3"/>
</dbReference>
<dbReference type="Pfam" id="PF05225">
    <property type="entry name" value="HTH_psq"/>
    <property type="match status" value="3"/>
</dbReference>